<feature type="region of interest" description="Disordered" evidence="1">
    <location>
        <begin position="60"/>
        <end position="82"/>
    </location>
</feature>
<organism evidence="2 3">
    <name type="scientific">Nephila pilipes</name>
    <name type="common">Giant wood spider</name>
    <name type="synonym">Nephila maculata</name>
    <dbReference type="NCBI Taxonomy" id="299642"/>
    <lineage>
        <taxon>Eukaryota</taxon>
        <taxon>Metazoa</taxon>
        <taxon>Ecdysozoa</taxon>
        <taxon>Arthropoda</taxon>
        <taxon>Chelicerata</taxon>
        <taxon>Arachnida</taxon>
        <taxon>Araneae</taxon>
        <taxon>Araneomorphae</taxon>
        <taxon>Entelegynae</taxon>
        <taxon>Araneoidea</taxon>
        <taxon>Nephilidae</taxon>
        <taxon>Nephila</taxon>
    </lineage>
</organism>
<evidence type="ECO:0000313" key="2">
    <source>
        <dbReference type="EMBL" id="GFS80651.1"/>
    </source>
</evidence>
<accession>A0A8X6T583</accession>
<sequence>SGDNFGSGSALIGSLDQENIYRPHEEWEGVIKVERGFIMGPRSERKPMLMGLSEELEELGKSGTQKGFQSIMGGSGRGTRFQ</sequence>
<name>A0A8X6T583_NEPPI</name>
<dbReference type="EMBL" id="BMAW01002856">
    <property type="protein sequence ID" value="GFS80651.1"/>
    <property type="molecule type" value="Genomic_DNA"/>
</dbReference>
<protein>
    <submittedName>
        <fullName evidence="2">Uncharacterized protein</fullName>
    </submittedName>
</protein>
<keyword evidence="3" id="KW-1185">Reference proteome</keyword>
<evidence type="ECO:0000256" key="1">
    <source>
        <dbReference type="SAM" id="MobiDB-lite"/>
    </source>
</evidence>
<dbReference type="AlphaFoldDB" id="A0A8X6T583"/>
<proteinExistence type="predicted"/>
<reference evidence="2" key="1">
    <citation type="submission" date="2020-08" db="EMBL/GenBank/DDBJ databases">
        <title>Multicomponent nature underlies the extraordinary mechanical properties of spider dragline silk.</title>
        <authorList>
            <person name="Kono N."/>
            <person name="Nakamura H."/>
            <person name="Mori M."/>
            <person name="Yoshida Y."/>
            <person name="Ohtoshi R."/>
            <person name="Malay A.D."/>
            <person name="Moran D.A.P."/>
            <person name="Tomita M."/>
            <person name="Numata K."/>
            <person name="Arakawa K."/>
        </authorList>
    </citation>
    <scope>NUCLEOTIDE SEQUENCE</scope>
</reference>
<dbReference type="Proteomes" id="UP000887013">
    <property type="component" value="Unassembled WGS sequence"/>
</dbReference>
<comment type="caution">
    <text evidence="2">The sequence shown here is derived from an EMBL/GenBank/DDBJ whole genome shotgun (WGS) entry which is preliminary data.</text>
</comment>
<feature type="non-terminal residue" evidence="2">
    <location>
        <position position="1"/>
    </location>
</feature>
<evidence type="ECO:0000313" key="3">
    <source>
        <dbReference type="Proteomes" id="UP000887013"/>
    </source>
</evidence>
<gene>
    <name evidence="2" type="ORF">NPIL_173491</name>
</gene>
<feature type="compositionally biased region" description="Gly residues" evidence="1">
    <location>
        <begin position="73"/>
        <end position="82"/>
    </location>
</feature>